<accession>A0A1X7DPX8</accession>
<dbReference type="InterPro" id="IPR002937">
    <property type="entry name" value="Amino_oxidase"/>
</dbReference>
<reference evidence="7" key="1">
    <citation type="submission" date="2017-04" db="EMBL/GenBank/DDBJ databases">
        <authorList>
            <person name="Varghese N."/>
            <person name="Submissions S."/>
        </authorList>
    </citation>
    <scope>NUCLEOTIDE SEQUENCE [LARGE SCALE GENOMIC DNA]</scope>
    <source>
        <strain evidence="7">B4P</strain>
    </source>
</reference>
<comment type="similarity">
    <text evidence="2">Belongs to the flavin monoamine oxidase family.</text>
</comment>
<organism evidence="6 7">
    <name type="scientific">Xaviernesmea oryzae</name>
    <dbReference type="NCBI Taxonomy" id="464029"/>
    <lineage>
        <taxon>Bacteria</taxon>
        <taxon>Pseudomonadati</taxon>
        <taxon>Pseudomonadota</taxon>
        <taxon>Alphaproteobacteria</taxon>
        <taxon>Hyphomicrobiales</taxon>
        <taxon>Rhizobiaceae</taxon>
        <taxon>Rhizobium/Agrobacterium group</taxon>
        <taxon>Xaviernesmea</taxon>
    </lineage>
</organism>
<dbReference type="EMBL" id="FXAF01000003">
    <property type="protein sequence ID" value="SMF18809.1"/>
    <property type="molecule type" value="Genomic_DNA"/>
</dbReference>
<keyword evidence="7" id="KW-1185">Reference proteome</keyword>
<gene>
    <name evidence="6" type="ORF">SAMN02982989_5641</name>
</gene>
<evidence type="ECO:0000256" key="4">
    <source>
        <dbReference type="PIRSR" id="PIRSR601613-1"/>
    </source>
</evidence>
<keyword evidence="3" id="KW-0560">Oxidoreductase</keyword>
<dbReference type="AlphaFoldDB" id="A0A1X7DPX8"/>
<protein>
    <submittedName>
        <fullName evidence="6">Monoamine oxidase</fullName>
    </submittedName>
</protein>
<dbReference type="PRINTS" id="PR00757">
    <property type="entry name" value="AMINEOXDASEF"/>
</dbReference>
<evidence type="ECO:0000256" key="2">
    <source>
        <dbReference type="ARBA" id="ARBA00005995"/>
    </source>
</evidence>
<feature type="binding site" evidence="4">
    <location>
        <begin position="33"/>
        <end position="34"/>
    </location>
    <ligand>
        <name>FAD</name>
        <dbReference type="ChEBI" id="CHEBI:57692"/>
    </ligand>
</feature>
<feature type="binding site" evidence="4">
    <location>
        <position position="207"/>
    </location>
    <ligand>
        <name>FAD</name>
        <dbReference type="ChEBI" id="CHEBI:57692"/>
    </ligand>
</feature>
<dbReference type="Pfam" id="PF01593">
    <property type="entry name" value="Amino_oxidase"/>
    <property type="match status" value="1"/>
</dbReference>
<sequence length="429" mass="46403">MPEQDVIIVGAGFAGLTAASDLADAGVNVLLLEARDRVGGKVESEVLPDGTRIDTGGQFFCRDMPELMVLIKAHGKTPVMTYAEGETIFRPPVAPQKGYELWRQVDALRDRMIATKPDDPELAGLTVADWVARQDIPADVAKGFLRLVKGLWCRSPDEIAFTYLASNDRRITNTHSELEMFLGGTAHALAGELAAKLGDRLKLNTAVSRIEHSAGGVEIWSGAQRFSAGRLILALPPVAVRKLVFSPALPAPVDKALRAWAPGYAIKVQVSYAKPFWRDLGLNGTVMWQEPQGLYACDTSRGGYAGLVMFIGGPLALQWHGRPLEELHGFVRERLVDAFGEQGADMRDIHVRDWVDDPWSSGAYSDVIVDPEARDAEDVLNAGVPPIHFASSELASSYPGYIEGAIVAGRQAAARLLAAGARSDAQRTL</sequence>
<dbReference type="GO" id="GO:0016491">
    <property type="term" value="F:oxidoreductase activity"/>
    <property type="evidence" value="ECO:0007669"/>
    <property type="project" value="UniProtKB-KW"/>
</dbReference>
<evidence type="ECO:0000256" key="3">
    <source>
        <dbReference type="ARBA" id="ARBA00023002"/>
    </source>
</evidence>
<dbReference type="RefSeq" id="WP_085421027.1">
    <property type="nucleotide sequence ID" value="NZ_FXAF01000003.1"/>
</dbReference>
<dbReference type="InterPro" id="IPR036188">
    <property type="entry name" value="FAD/NAD-bd_sf"/>
</dbReference>
<evidence type="ECO:0000313" key="7">
    <source>
        <dbReference type="Proteomes" id="UP000192903"/>
    </source>
</evidence>
<dbReference type="Gene3D" id="3.50.50.60">
    <property type="entry name" value="FAD/NAD(P)-binding domain"/>
    <property type="match status" value="1"/>
</dbReference>
<comment type="cofactor">
    <cofactor evidence="1">
        <name>FAD</name>
        <dbReference type="ChEBI" id="CHEBI:57692"/>
    </cofactor>
</comment>
<name>A0A1X7DPX8_9HYPH</name>
<dbReference type="STRING" id="464029.SAMN02982989_5641"/>
<evidence type="ECO:0000256" key="1">
    <source>
        <dbReference type="ARBA" id="ARBA00001974"/>
    </source>
</evidence>
<evidence type="ECO:0000313" key="6">
    <source>
        <dbReference type="EMBL" id="SMF18809.1"/>
    </source>
</evidence>
<feature type="binding site" evidence="4">
    <location>
        <position position="310"/>
    </location>
    <ligand>
        <name>substrate</name>
    </ligand>
</feature>
<feature type="domain" description="Amine oxidase" evidence="5">
    <location>
        <begin position="13"/>
        <end position="417"/>
    </location>
</feature>
<proteinExistence type="inferred from homology"/>
<dbReference type="PANTHER" id="PTHR43563">
    <property type="entry name" value="AMINE OXIDASE"/>
    <property type="match status" value="1"/>
</dbReference>
<dbReference type="SUPFAM" id="SSF54373">
    <property type="entry name" value="FAD-linked reductases, C-terminal domain"/>
    <property type="match status" value="1"/>
</dbReference>
<dbReference type="InterPro" id="IPR050703">
    <property type="entry name" value="Flavin_MAO"/>
</dbReference>
<dbReference type="SUPFAM" id="SSF51905">
    <property type="entry name" value="FAD/NAD(P)-binding domain"/>
    <property type="match status" value="1"/>
</dbReference>
<dbReference type="InterPro" id="IPR001613">
    <property type="entry name" value="Flavin_amine_oxidase"/>
</dbReference>
<dbReference type="PANTHER" id="PTHR43563:SF1">
    <property type="entry name" value="AMINE OXIDASE [FLAVIN-CONTAINING] B"/>
    <property type="match status" value="1"/>
</dbReference>
<feature type="binding site" evidence="4">
    <location>
        <position position="393"/>
    </location>
    <ligand>
        <name>FAD</name>
        <dbReference type="ChEBI" id="CHEBI:57692"/>
    </ligand>
</feature>
<dbReference type="Proteomes" id="UP000192903">
    <property type="component" value="Unassembled WGS sequence"/>
</dbReference>
<evidence type="ECO:0000259" key="5">
    <source>
        <dbReference type="Pfam" id="PF01593"/>
    </source>
</evidence>